<dbReference type="RefSeq" id="WP_089024297.1">
    <property type="nucleotide sequence ID" value="NZ_NIQC01000030.1"/>
</dbReference>
<proteinExistence type="predicted"/>
<dbReference type="InterPro" id="IPR037010">
    <property type="entry name" value="VitB12-dep_Met_synth_activ_sf"/>
</dbReference>
<evidence type="ECO:0000313" key="2">
    <source>
        <dbReference type="Proteomes" id="UP000214588"/>
    </source>
</evidence>
<evidence type="ECO:0000313" key="1">
    <source>
        <dbReference type="EMBL" id="OWZ83008.1"/>
    </source>
</evidence>
<keyword evidence="2" id="KW-1185">Reference proteome</keyword>
<reference evidence="1 2" key="1">
    <citation type="submission" date="2017-06" db="EMBL/GenBank/DDBJ databases">
        <title>Draft Genome Sequence of Natranaerobius trueperi halophilic, alkalithermophilic bacteria from soda lakes.</title>
        <authorList>
            <person name="Zhao B."/>
        </authorList>
    </citation>
    <scope>NUCLEOTIDE SEQUENCE [LARGE SCALE GENOMIC DNA]</scope>
    <source>
        <strain evidence="1 2">DSM 18760</strain>
    </source>
</reference>
<accession>A0A226BVD9</accession>
<dbReference type="EMBL" id="NIQC01000030">
    <property type="protein sequence ID" value="OWZ83008.1"/>
    <property type="molecule type" value="Genomic_DNA"/>
</dbReference>
<dbReference type="SUPFAM" id="SSF56507">
    <property type="entry name" value="Methionine synthase activation domain-like"/>
    <property type="match status" value="1"/>
</dbReference>
<dbReference type="AlphaFoldDB" id="A0A226BVD9"/>
<dbReference type="OrthoDB" id="9816190at2"/>
<comment type="caution">
    <text evidence="1">The sequence shown here is derived from an EMBL/GenBank/DDBJ whole genome shotgun (WGS) entry which is preliminary data.</text>
</comment>
<protein>
    <submittedName>
        <fullName evidence="1">Uncharacterized protein</fullName>
    </submittedName>
</protein>
<dbReference type="Proteomes" id="UP000214588">
    <property type="component" value="Unassembled WGS sequence"/>
</dbReference>
<name>A0A226BVD9_9FIRM</name>
<dbReference type="GO" id="GO:0008705">
    <property type="term" value="F:methionine synthase activity"/>
    <property type="evidence" value="ECO:0007669"/>
    <property type="project" value="InterPro"/>
</dbReference>
<dbReference type="Gene3D" id="3.40.109.40">
    <property type="match status" value="1"/>
</dbReference>
<sequence length="211" mass="24841">MIYITNKNGITPQFSKVLDRFKANSRTYQVEQEVFYQKDNLQKTYHIELKCLENINPSVDIKLIPKQLIPTEITNIYSYENFIVFSSTLGKTADELIQSSLQKEDYYKSYLMDSWFSECVETINKQIDKLTNDHLESNKRSNRFSPGYGKINILINKKLDRQLEFSNITVNSRTGILLPEKSTICLIGINIQITNERWRSFYEDLKHLFKN</sequence>
<gene>
    <name evidence="1" type="ORF">CDO51_10940</name>
</gene>
<organism evidence="1 2">
    <name type="scientific">Natranaerobius trueperi</name>
    <dbReference type="NCBI Taxonomy" id="759412"/>
    <lineage>
        <taxon>Bacteria</taxon>
        <taxon>Bacillati</taxon>
        <taxon>Bacillota</taxon>
        <taxon>Clostridia</taxon>
        <taxon>Natranaerobiales</taxon>
        <taxon>Natranaerobiaceae</taxon>
        <taxon>Natranaerobius</taxon>
    </lineage>
</organism>